<evidence type="ECO:0000313" key="2">
    <source>
        <dbReference type="EMBL" id="EEC68330.1"/>
    </source>
</evidence>
<feature type="region of interest" description="Disordered" evidence="1">
    <location>
        <begin position="53"/>
        <end position="90"/>
    </location>
</feature>
<accession>B8BKZ4</accession>
<evidence type="ECO:0000313" key="3">
    <source>
        <dbReference type="Proteomes" id="UP000007015"/>
    </source>
</evidence>
<protein>
    <submittedName>
        <fullName evidence="2">Uncharacterized protein</fullName>
    </submittedName>
</protein>
<sequence length="90" mass="9707">MDEAWTSSYVALLLVGDDEEHAPGVAKERGDLGPARVELKRSKCPGDVRAVLAGQRRPHPAPLRPLPASPSPSTVATAPQEFRKFRSPPI</sequence>
<feature type="compositionally biased region" description="Pro residues" evidence="1">
    <location>
        <begin position="60"/>
        <end position="70"/>
    </location>
</feature>
<keyword evidence="3" id="KW-1185">Reference proteome</keyword>
<dbReference type="HOGENOM" id="CLU_2444760_0_0_1"/>
<dbReference type="Gramene" id="BGIOSGA035416-TA">
    <property type="protein sequence ID" value="BGIOSGA035416-PA"/>
    <property type="gene ID" value="BGIOSGA035416"/>
</dbReference>
<name>B8BKZ4_ORYSI</name>
<reference evidence="2 3" key="1">
    <citation type="journal article" date="2005" name="PLoS Biol.">
        <title>The genomes of Oryza sativa: a history of duplications.</title>
        <authorList>
            <person name="Yu J."/>
            <person name="Wang J."/>
            <person name="Lin W."/>
            <person name="Li S."/>
            <person name="Li H."/>
            <person name="Zhou J."/>
            <person name="Ni P."/>
            <person name="Dong W."/>
            <person name="Hu S."/>
            <person name="Zeng C."/>
            <person name="Zhang J."/>
            <person name="Zhang Y."/>
            <person name="Li R."/>
            <person name="Xu Z."/>
            <person name="Li S."/>
            <person name="Li X."/>
            <person name="Zheng H."/>
            <person name="Cong L."/>
            <person name="Lin L."/>
            <person name="Yin J."/>
            <person name="Geng J."/>
            <person name="Li G."/>
            <person name="Shi J."/>
            <person name="Liu J."/>
            <person name="Lv H."/>
            <person name="Li J."/>
            <person name="Wang J."/>
            <person name="Deng Y."/>
            <person name="Ran L."/>
            <person name="Shi X."/>
            <person name="Wang X."/>
            <person name="Wu Q."/>
            <person name="Li C."/>
            <person name="Ren X."/>
            <person name="Wang J."/>
            <person name="Wang X."/>
            <person name="Li D."/>
            <person name="Liu D."/>
            <person name="Zhang X."/>
            <person name="Ji Z."/>
            <person name="Zhao W."/>
            <person name="Sun Y."/>
            <person name="Zhang Z."/>
            <person name="Bao J."/>
            <person name="Han Y."/>
            <person name="Dong L."/>
            <person name="Ji J."/>
            <person name="Chen P."/>
            <person name="Wu S."/>
            <person name="Liu J."/>
            <person name="Xiao Y."/>
            <person name="Bu D."/>
            <person name="Tan J."/>
            <person name="Yang L."/>
            <person name="Ye C."/>
            <person name="Zhang J."/>
            <person name="Xu J."/>
            <person name="Zhou Y."/>
            <person name="Yu Y."/>
            <person name="Zhang B."/>
            <person name="Zhuang S."/>
            <person name="Wei H."/>
            <person name="Liu B."/>
            <person name="Lei M."/>
            <person name="Yu H."/>
            <person name="Li Y."/>
            <person name="Xu H."/>
            <person name="Wei S."/>
            <person name="He X."/>
            <person name="Fang L."/>
            <person name="Zhang Z."/>
            <person name="Zhang Y."/>
            <person name="Huang X."/>
            <person name="Su Z."/>
            <person name="Tong W."/>
            <person name="Li J."/>
            <person name="Tong Z."/>
            <person name="Li S."/>
            <person name="Ye J."/>
            <person name="Wang L."/>
            <person name="Fang L."/>
            <person name="Lei T."/>
            <person name="Chen C."/>
            <person name="Chen H."/>
            <person name="Xu Z."/>
            <person name="Li H."/>
            <person name="Huang H."/>
            <person name="Zhang F."/>
            <person name="Xu H."/>
            <person name="Li N."/>
            <person name="Zhao C."/>
            <person name="Li S."/>
            <person name="Dong L."/>
            <person name="Huang Y."/>
            <person name="Li L."/>
            <person name="Xi Y."/>
            <person name="Qi Q."/>
            <person name="Li W."/>
            <person name="Zhang B."/>
            <person name="Hu W."/>
            <person name="Zhang Y."/>
            <person name="Tian X."/>
            <person name="Jiao Y."/>
            <person name="Liang X."/>
            <person name="Jin J."/>
            <person name="Gao L."/>
            <person name="Zheng W."/>
            <person name="Hao B."/>
            <person name="Liu S."/>
            <person name="Wang W."/>
            <person name="Yuan L."/>
            <person name="Cao M."/>
            <person name="McDermott J."/>
            <person name="Samudrala R."/>
            <person name="Wang J."/>
            <person name="Wong G.K."/>
            <person name="Yang H."/>
        </authorList>
    </citation>
    <scope>NUCLEOTIDE SEQUENCE [LARGE SCALE GENOMIC DNA]</scope>
    <source>
        <strain evidence="3">cv. 93-11</strain>
    </source>
</reference>
<proteinExistence type="predicted"/>
<evidence type="ECO:0000256" key="1">
    <source>
        <dbReference type="SAM" id="MobiDB-lite"/>
    </source>
</evidence>
<gene>
    <name evidence="2" type="ORF">OsI_36432</name>
</gene>
<dbReference type="AlphaFoldDB" id="B8BKZ4"/>
<dbReference type="Proteomes" id="UP000007015">
    <property type="component" value="Chromosome 11"/>
</dbReference>
<dbReference type="EMBL" id="CM000136">
    <property type="protein sequence ID" value="EEC68330.1"/>
    <property type="molecule type" value="Genomic_DNA"/>
</dbReference>
<organism evidence="2 3">
    <name type="scientific">Oryza sativa subsp. indica</name>
    <name type="common">Rice</name>
    <dbReference type="NCBI Taxonomy" id="39946"/>
    <lineage>
        <taxon>Eukaryota</taxon>
        <taxon>Viridiplantae</taxon>
        <taxon>Streptophyta</taxon>
        <taxon>Embryophyta</taxon>
        <taxon>Tracheophyta</taxon>
        <taxon>Spermatophyta</taxon>
        <taxon>Magnoliopsida</taxon>
        <taxon>Liliopsida</taxon>
        <taxon>Poales</taxon>
        <taxon>Poaceae</taxon>
        <taxon>BOP clade</taxon>
        <taxon>Oryzoideae</taxon>
        <taxon>Oryzeae</taxon>
        <taxon>Oryzinae</taxon>
        <taxon>Oryza</taxon>
        <taxon>Oryza sativa</taxon>
    </lineage>
</organism>